<comment type="similarity">
    <text evidence="1">Belongs to the P(II) protein family.</text>
</comment>
<evidence type="ECO:0008006" key="4">
    <source>
        <dbReference type="Google" id="ProtNLM"/>
    </source>
</evidence>
<dbReference type="InterPro" id="IPR017918">
    <property type="entry name" value="N-reg_PII_CS"/>
</dbReference>
<evidence type="ECO:0000256" key="1">
    <source>
        <dbReference type="RuleBase" id="RU003936"/>
    </source>
</evidence>
<dbReference type="PRINTS" id="PR00340">
    <property type="entry name" value="PIIGLNB"/>
</dbReference>
<gene>
    <name evidence="2" type="ORF">A5886_001910</name>
</gene>
<accession>A0A242A7X8</accession>
<dbReference type="Pfam" id="PF00543">
    <property type="entry name" value="P-II"/>
    <property type="match status" value="1"/>
</dbReference>
<dbReference type="InterPro" id="IPR015867">
    <property type="entry name" value="N-reg_PII/ATP_PRibTrfase_C"/>
</dbReference>
<dbReference type="PANTHER" id="PTHR30115:SF11">
    <property type="entry name" value="NITROGEN REGULATORY PROTEIN P-II HOMOLOG"/>
    <property type="match status" value="1"/>
</dbReference>
<sequence length="113" mass="12423">MKKVEAIIRQEKIEELKAALDLSDVTSGMTVNQVLGYGKQKGLKEYIRGQAVITTLLPKVTVCFVVEDQQVEAVIALIISICNTDEVGDGKIFVYPVEEAVRIRTKERGSAAL</sequence>
<dbReference type="AlphaFoldDB" id="A0A242A7X8"/>
<dbReference type="GO" id="GO:0005829">
    <property type="term" value="C:cytosol"/>
    <property type="evidence" value="ECO:0007669"/>
    <property type="project" value="TreeGrafter"/>
</dbReference>
<dbReference type="PANTHER" id="PTHR30115">
    <property type="entry name" value="NITROGEN REGULATORY PROTEIN P-II"/>
    <property type="match status" value="1"/>
</dbReference>
<dbReference type="Gene3D" id="3.30.70.120">
    <property type="match status" value="1"/>
</dbReference>
<evidence type="ECO:0000313" key="2">
    <source>
        <dbReference type="EMBL" id="OTN76831.1"/>
    </source>
</evidence>
<protein>
    <recommendedName>
        <fullName evidence="4">Nitrogen regulatory protein P-II</fullName>
    </recommendedName>
</protein>
<dbReference type="EMBL" id="NGKU01000001">
    <property type="protein sequence ID" value="OTN76831.1"/>
    <property type="molecule type" value="Genomic_DNA"/>
</dbReference>
<dbReference type="InterPro" id="IPR011322">
    <property type="entry name" value="N-reg_PII-like_a/b"/>
</dbReference>
<dbReference type="Proteomes" id="UP000195043">
    <property type="component" value="Unassembled WGS sequence"/>
</dbReference>
<dbReference type="GO" id="GO:0030234">
    <property type="term" value="F:enzyme regulator activity"/>
    <property type="evidence" value="ECO:0007669"/>
    <property type="project" value="InterPro"/>
</dbReference>
<dbReference type="SUPFAM" id="SSF54913">
    <property type="entry name" value="GlnB-like"/>
    <property type="match status" value="1"/>
</dbReference>
<organism evidence="2 3">
    <name type="scientific">Candidatus Enterococcus testudinis</name>
    <dbReference type="NCBI Taxonomy" id="1834191"/>
    <lineage>
        <taxon>Bacteria</taxon>
        <taxon>Bacillati</taxon>
        <taxon>Bacillota</taxon>
        <taxon>Bacilli</taxon>
        <taxon>Lactobacillales</taxon>
        <taxon>Enterococcaceae</taxon>
        <taxon>Enterococcus</taxon>
    </lineage>
</organism>
<dbReference type="GO" id="GO:0005524">
    <property type="term" value="F:ATP binding"/>
    <property type="evidence" value="ECO:0007669"/>
    <property type="project" value="TreeGrafter"/>
</dbReference>
<dbReference type="RefSeq" id="WP_086274877.1">
    <property type="nucleotide sequence ID" value="NZ_NGKU01000001.1"/>
</dbReference>
<dbReference type="InterPro" id="IPR002187">
    <property type="entry name" value="N-reg_PII"/>
</dbReference>
<evidence type="ECO:0000313" key="3">
    <source>
        <dbReference type="Proteomes" id="UP000195043"/>
    </source>
</evidence>
<dbReference type="STRING" id="1834191.A5886_001910"/>
<proteinExistence type="inferred from homology"/>
<keyword evidence="3" id="KW-1185">Reference proteome</keyword>
<comment type="caution">
    <text evidence="2">The sequence shown here is derived from an EMBL/GenBank/DDBJ whole genome shotgun (WGS) entry which is preliminary data.</text>
</comment>
<dbReference type="SMART" id="SM00938">
    <property type="entry name" value="P-II"/>
    <property type="match status" value="1"/>
</dbReference>
<dbReference type="PROSITE" id="PS00638">
    <property type="entry name" value="PII_GLNB_CTER"/>
    <property type="match status" value="1"/>
</dbReference>
<reference evidence="2 3" key="1">
    <citation type="submission" date="2017-05" db="EMBL/GenBank/DDBJ databases">
        <title>The Genome Sequence of Enterococcus sp. 8G7_MSG3316.</title>
        <authorList>
            <consortium name="The Broad Institute Genomics Platform"/>
            <consortium name="The Broad Institute Genomic Center for Infectious Diseases"/>
            <person name="Earl A."/>
            <person name="Manson A."/>
            <person name="Schwartman J."/>
            <person name="Gilmore M."/>
            <person name="Abouelleil A."/>
            <person name="Cao P."/>
            <person name="Chapman S."/>
            <person name="Cusick C."/>
            <person name="Shea T."/>
            <person name="Young S."/>
            <person name="Neafsey D."/>
            <person name="Nusbaum C."/>
            <person name="Birren B."/>
        </authorList>
    </citation>
    <scope>NUCLEOTIDE SEQUENCE [LARGE SCALE GENOMIC DNA]</scope>
    <source>
        <strain evidence="2 3">8G7_MSG3316</strain>
    </source>
</reference>
<name>A0A242A7X8_9ENTE</name>
<dbReference type="GO" id="GO:0006808">
    <property type="term" value="P:regulation of nitrogen utilization"/>
    <property type="evidence" value="ECO:0007669"/>
    <property type="project" value="InterPro"/>
</dbReference>
<dbReference type="PROSITE" id="PS51343">
    <property type="entry name" value="PII_GLNB_DOM"/>
    <property type="match status" value="1"/>
</dbReference>
<dbReference type="OrthoDB" id="9802729at2"/>